<evidence type="ECO:0000313" key="1">
    <source>
        <dbReference type="EMBL" id="KAF0735296.1"/>
    </source>
</evidence>
<dbReference type="AlphaFoldDB" id="A0A6G0X5Q0"/>
<proteinExistence type="predicted"/>
<comment type="caution">
    <text evidence="1">The sequence shown here is derived from an EMBL/GenBank/DDBJ whole genome shotgun (WGS) entry which is preliminary data.</text>
</comment>
<reference evidence="1 2" key="1">
    <citation type="submission" date="2019-07" db="EMBL/GenBank/DDBJ databases">
        <title>Genomics analysis of Aphanomyces spp. identifies a new class of oomycete effector associated with host adaptation.</title>
        <authorList>
            <person name="Gaulin E."/>
        </authorList>
    </citation>
    <scope>NUCLEOTIDE SEQUENCE [LARGE SCALE GENOMIC DNA]</scope>
    <source>
        <strain evidence="1 2">ATCC 201684</strain>
    </source>
</reference>
<protein>
    <submittedName>
        <fullName evidence="1">Uncharacterized protein</fullName>
    </submittedName>
</protein>
<dbReference type="EMBL" id="VJMJ01000100">
    <property type="protein sequence ID" value="KAF0735296.1"/>
    <property type="molecule type" value="Genomic_DNA"/>
</dbReference>
<sequence>MMAWKLKQRGRTPGESHITAKERARHAESLKLSDRGVISLCIVARASESSLRDRTSASRTVGLIHGITAHWIFGHFFQHIAENRQHWDAVDPSARKPSIESIDEALKRTGFQAYWHCSIARMQDDGGDSPPSLAYIPVSTLENVTPLKCPKFAPED</sequence>
<gene>
    <name evidence="1" type="ORF">Ae201684_008211</name>
</gene>
<organism evidence="1 2">
    <name type="scientific">Aphanomyces euteiches</name>
    <dbReference type="NCBI Taxonomy" id="100861"/>
    <lineage>
        <taxon>Eukaryota</taxon>
        <taxon>Sar</taxon>
        <taxon>Stramenopiles</taxon>
        <taxon>Oomycota</taxon>
        <taxon>Saprolegniomycetes</taxon>
        <taxon>Saprolegniales</taxon>
        <taxon>Verrucalvaceae</taxon>
        <taxon>Aphanomyces</taxon>
    </lineage>
</organism>
<dbReference type="Proteomes" id="UP000481153">
    <property type="component" value="Unassembled WGS sequence"/>
</dbReference>
<accession>A0A6G0X5Q0</accession>
<evidence type="ECO:0000313" key="2">
    <source>
        <dbReference type="Proteomes" id="UP000481153"/>
    </source>
</evidence>
<name>A0A6G0X5Q0_9STRA</name>
<keyword evidence="2" id="KW-1185">Reference proteome</keyword>